<organism evidence="2 3">
    <name type="scientific">Cellulomonas humilata</name>
    <dbReference type="NCBI Taxonomy" id="144055"/>
    <lineage>
        <taxon>Bacteria</taxon>
        <taxon>Bacillati</taxon>
        <taxon>Actinomycetota</taxon>
        <taxon>Actinomycetes</taxon>
        <taxon>Micrococcales</taxon>
        <taxon>Cellulomonadaceae</taxon>
        <taxon>Cellulomonas</taxon>
    </lineage>
</organism>
<dbReference type="Proteomes" id="UP001239626">
    <property type="component" value="Unassembled WGS sequence"/>
</dbReference>
<dbReference type="InterPro" id="IPR018391">
    <property type="entry name" value="PQQ_b-propeller_rpt"/>
</dbReference>
<dbReference type="SUPFAM" id="SSF50998">
    <property type="entry name" value="Quinoprotein alcohol dehydrogenase-like"/>
    <property type="match status" value="1"/>
</dbReference>
<sequence>MARGGDMQEVELLDGDEDVAVQPSPPARDRRRLWWVPVGAVAVALSLVGTQLVLDAREDAAAARLAAVPGVFPPLGDELGVLRTISQADATGIWGGLRLGGARTAGILVAPDGSQSFTAIDQRTGDTLWSTPLLGPDADRAASLENAYGGACQGDGTRGAPATVAACLVTDGFVRYEDDGTEERSPATTTRVVVLDTTDGHVITQWEVEETSQLALVGDLAVVGTRSAERGVVVVAHDVITGDEQWRYQEPVDGTLVGSPQEYWGLMAAGDVVAMHDGHGLAFLSPTGTLIREDLRAASRDAGFATDPVTGTFAITSYSSGSARITTLLAPDADPAGDVVLQGEPVHVSVDDGSLPGVVLTYLSHAYAWDRQTGEQLWEAEVQPSYSGLVIRGRVYLTTSTEVLSLDGLSGEVLWRTQLPSYGMGELATDGRDLLLLSSSYDGTSDGAVTVYDLASGDELRTIPYPEGVDDVQLLNGLLVGWSQVSEEITLLE</sequence>
<dbReference type="SMART" id="SM00564">
    <property type="entry name" value="PQQ"/>
    <property type="match status" value="5"/>
</dbReference>
<evidence type="ECO:0000313" key="3">
    <source>
        <dbReference type="Proteomes" id="UP001239626"/>
    </source>
</evidence>
<dbReference type="EMBL" id="JAUSVB010000005">
    <property type="protein sequence ID" value="MDQ0375109.1"/>
    <property type="molecule type" value="Genomic_DNA"/>
</dbReference>
<dbReference type="RefSeq" id="WP_307493922.1">
    <property type="nucleotide sequence ID" value="NZ_JAUSVB010000005.1"/>
</dbReference>
<protein>
    <submittedName>
        <fullName evidence="2">Outer membrane protein assembly factor BamB</fullName>
    </submittedName>
</protein>
<dbReference type="InterPro" id="IPR011047">
    <property type="entry name" value="Quinoprotein_ADH-like_sf"/>
</dbReference>
<name>A0ABU0EIK9_9CELL</name>
<accession>A0ABU0EIK9</accession>
<dbReference type="InterPro" id="IPR002372">
    <property type="entry name" value="PQQ_rpt_dom"/>
</dbReference>
<reference evidence="2 3" key="1">
    <citation type="submission" date="2023-07" db="EMBL/GenBank/DDBJ databases">
        <title>Sorghum-associated microbial communities from plants grown in Nebraska, USA.</title>
        <authorList>
            <person name="Schachtman D."/>
        </authorList>
    </citation>
    <scope>NUCLEOTIDE SEQUENCE [LARGE SCALE GENOMIC DNA]</scope>
    <source>
        <strain evidence="2 3">BE332</strain>
    </source>
</reference>
<dbReference type="Pfam" id="PF13360">
    <property type="entry name" value="PQQ_2"/>
    <property type="match status" value="1"/>
</dbReference>
<keyword evidence="3" id="KW-1185">Reference proteome</keyword>
<evidence type="ECO:0000259" key="1">
    <source>
        <dbReference type="Pfam" id="PF13360"/>
    </source>
</evidence>
<comment type="caution">
    <text evidence="2">The sequence shown here is derived from an EMBL/GenBank/DDBJ whole genome shotgun (WGS) entry which is preliminary data.</text>
</comment>
<dbReference type="PANTHER" id="PTHR34512">
    <property type="entry name" value="CELL SURFACE PROTEIN"/>
    <property type="match status" value="1"/>
</dbReference>
<dbReference type="InterPro" id="IPR015943">
    <property type="entry name" value="WD40/YVTN_repeat-like_dom_sf"/>
</dbReference>
<dbReference type="PANTHER" id="PTHR34512:SF30">
    <property type="entry name" value="OUTER MEMBRANE PROTEIN ASSEMBLY FACTOR BAMB"/>
    <property type="match status" value="1"/>
</dbReference>
<evidence type="ECO:0000313" key="2">
    <source>
        <dbReference type="EMBL" id="MDQ0375109.1"/>
    </source>
</evidence>
<feature type="domain" description="Pyrrolo-quinoline quinone repeat" evidence="1">
    <location>
        <begin position="360"/>
        <end position="461"/>
    </location>
</feature>
<proteinExistence type="predicted"/>
<dbReference type="Gene3D" id="2.130.10.10">
    <property type="entry name" value="YVTN repeat-like/Quinoprotein amine dehydrogenase"/>
    <property type="match status" value="2"/>
</dbReference>
<gene>
    <name evidence="2" type="ORF">J2X26_003439</name>
</gene>